<dbReference type="SUPFAM" id="SSF53850">
    <property type="entry name" value="Periplasmic binding protein-like II"/>
    <property type="match status" value="1"/>
</dbReference>
<dbReference type="AlphaFoldDB" id="A0A656GHQ9"/>
<evidence type="ECO:0000313" key="4">
    <source>
        <dbReference type="Proteomes" id="UP000003465"/>
    </source>
</evidence>
<comment type="caution">
    <text evidence="3">The sequence shown here is derived from an EMBL/GenBank/DDBJ whole genome shotgun (WGS) entry which is preliminary data.</text>
</comment>
<name>A0A656GHQ9_PSEA0</name>
<reference evidence="3 4" key="1">
    <citation type="journal article" date="2011" name="PLoS Pathog.">
        <title>Dynamic evolution of pathogenicity revealed by sequencing and comparative genomics of 19 Pseudomonas syringae isolates.</title>
        <authorList>
            <person name="Baltrus D.A."/>
            <person name="Nishimura M.T."/>
            <person name="Romanchuk A."/>
            <person name="Chang J.H."/>
            <person name="Mukhtar M.S."/>
            <person name="Cherkis K."/>
            <person name="Roach J."/>
            <person name="Grant S.R."/>
            <person name="Jones C.D."/>
            <person name="Dangl J.L."/>
        </authorList>
    </citation>
    <scope>NUCLEOTIDE SEQUENCE [LARGE SCALE GENOMIC DNA]</scope>
    <source>
        <strain evidence="3 4">301020</strain>
    </source>
</reference>
<dbReference type="Gene3D" id="3.40.190.10">
    <property type="entry name" value="Periplasmic binding protein-like II"/>
    <property type="match status" value="1"/>
</dbReference>
<accession>A0A656GHQ9</accession>
<feature type="non-terminal residue" evidence="3">
    <location>
        <position position="215"/>
    </location>
</feature>
<organism evidence="3 4">
    <name type="scientific">Pseudomonas amygdali pv. mori str. 301020</name>
    <dbReference type="NCBI Taxonomy" id="629261"/>
    <lineage>
        <taxon>Bacteria</taxon>
        <taxon>Pseudomonadati</taxon>
        <taxon>Pseudomonadota</taxon>
        <taxon>Gammaproteobacteria</taxon>
        <taxon>Pseudomonadales</taxon>
        <taxon>Pseudomonadaceae</taxon>
        <taxon>Pseudomonas</taxon>
        <taxon>Pseudomonas amygdali</taxon>
    </lineage>
</organism>
<proteinExistence type="predicted"/>
<sequence>MTMFNKKNKLQHSVTLATMMMLSGLSVSAWADQYEDAAKKWAASEFKPSTLSDAEQLKELEWFIKAAEPFRGMDIKVVSETLTTHEYESKTLAKAFTEITGIKVTHDLLQEGDVIEKLQTAMQSDKSIYDGWVNDSDLIGTHFRYGKALSLTDLMASPEGSKVTSPTLDLKDFIGTSFTTAPDGKLYQLPDQQFANLYWFRADWFERPDLKKKFK</sequence>
<keyword evidence="1 2" id="KW-0732">Signal</keyword>
<dbReference type="InterPro" id="IPR050490">
    <property type="entry name" value="Bact_solute-bd_prot1"/>
</dbReference>
<gene>
    <name evidence="3" type="ORF">PSYMO_31027</name>
</gene>
<dbReference type="PANTHER" id="PTHR43649">
    <property type="entry name" value="ARABINOSE-BINDING PROTEIN-RELATED"/>
    <property type="match status" value="1"/>
</dbReference>
<dbReference type="Proteomes" id="UP000003465">
    <property type="component" value="Unassembled WGS sequence"/>
</dbReference>
<evidence type="ECO:0000256" key="2">
    <source>
        <dbReference type="SAM" id="SignalP"/>
    </source>
</evidence>
<feature type="chain" id="PRO_5025011331" evidence="2">
    <location>
        <begin position="32"/>
        <end position="215"/>
    </location>
</feature>
<dbReference type="PANTHER" id="PTHR43649:SF33">
    <property type="entry name" value="POLYGALACTURONAN_RHAMNOGALACTURONAN-BINDING PROTEIN YTCQ"/>
    <property type="match status" value="1"/>
</dbReference>
<dbReference type="EMBL" id="AEAG01001456">
    <property type="protein sequence ID" value="EGH25616.1"/>
    <property type="molecule type" value="Genomic_DNA"/>
</dbReference>
<evidence type="ECO:0000313" key="3">
    <source>
        <dbReference type="EMBL" id="EGH25616.1"/>
    </source>
</evidence>
<feature type="signal peptide" evidence="2">
    <location>
        <begin position="1"/>
        <end position="31"/>
    </location>
</feature>
<evidence type="ECO:0000256" key="1">
    <source>
        <dbReference type="ARBA" id="ARBA00022729"/>
    </source>
</evidence>
<protein>
    <submittedName>
        <fullName evidence="3">ABC transporter periplasmic substrate-binding protein</fullName>
    </submittedName>
</protein>